<dbReference type="GO" id="GO:0004792">
    <property type="term" value="F:thiosulfate-cyanide sulfurtransferase activity"/>
    <property type="evidence" value="ECO:0007669"/>
    <property type="project" value="TreeGrafter"/>
</dbReference>
<dbReference type="PROSITE" id="PS50206">
    <property type="entry name" value="RHODANESE_3"/>
    <property type="match status" value="1"/>
</dbReference>
<dbReference type="EMBL" id="JYFE01000004">
    <property type="protein sequence ID" value="KIT18120.1"/>
    <property type="molecule type" value="Genomic_DNA"/>
</dbReference>
<dbReference type="STRING" id="935700.jaqu_01400"/>
<protein>
    <submittedName>
        <fullName evidence="2">Molybdopterin biosynthesis protein MoeB</fullName>
    </submittedName>
</protein>
<organism evidence="2 3">
    <name type="scientific">Jannaschia aquimarina</name>
    <dbReference type="NCBI Taxonomy" id="935700"/>
    <lineage>
        <taxon>Bacteria</taxon>
        <taxon>Pseudomonadati</taxon>
        <taxon>Pseudomonadota</taxon>
        <taxon>Alphaproteobacteria</taxon>
        <taxon>Rhodobacterales</taxon>
        <taxon>Roseobacteraceae</taxon>
        <taxon>Jannaschia</taxon>
    </lineage>
</organism>
<dbReference type="SUPFAM" id="SSF52821">
    <property type="entry name" value="Rhodanese/Cell cycle control phosphatase"/>
    <property type="match status" value="1"/>
</dbReference>
<dbReference type="InterPro" id="IPR036873">
    <property type="entry name" value="Rhodanese-like_dom_sf"/>
</dbReference>
<sequence>MNLSFKDLVAEARERVDIVAPAEADGLILDVREPDELDQAGRVADALAIPRGVLETRADPESPMAEARLTEVRESGTVDVLCASGGRAALAADTLRRMGYRARVIEGGIAGWKEAGLPTEG</sequence>
<dbReference type="AlphaFoldDB" id="A0A0D1ER62"/>
<dbReference type="InterPro" id="IPR001763">
    <property type="entry name" value="Rhodanese-like_dom"/>
</dbReference>
<dbReference type="Gene3D" id="3.40.250.10">
    <property type="entry name" value="Rhodanese-like domain"/>
    <property type="match status" value="1"/>
</dbReference>
<dbReference type="Proteomes" id="UP000032232">
    <property type="component" value="Unassembled WGS sequence"/>
</dbReference>
<comment type="caution">
    <text evidence="2">The sequence shown here is derived from an EMBL/GenBank/DDBJ whole genome shotgun (WGS) entry which is preliminary data.</text>
</comment>
<evidence type="ECO:0000313" key="3">
    <source>
        <dbReference type="Proteomes" id="UP000032232"/>
    </source>
</evidence>
<feature type="domain" description="Rhodanese" evidence="1">
    <location>
        <begin position="22"/>
        <end position="121"/>
    </location>
</feature>
<gene>
    <name evidence="2" type="ORF">jaqu_01400</name>
</gene>
<dbReference type="PANTHER" id="PTHR44086">
    <property type="entry name" value="THIOSULFATE SULFURTRANSFERASE RDL2, MITOCHONDRIAL-RELATED"/>
    <property type="match status" value="1"/>
</dbReference>
<dbReference type="SMART" id="SM00450">
    <property type="entry name" value="RHOD"/>
    <property type="match status" value="1"/>
</dbReference>
<dbReference type="RefSeq" id="WP_043917004.1">
    <property type="nucleotide sequence ID" value="NZ_FZPF01000016.1"/>
</dbReference>
<evidence type="ECO:0000313" key="2">
    <source>
        <dbReference type="EMBL" id="KIT18120.1"/>
    </source>
</evidence>
<accession>A0A0D1ER62</accession>
<dbReference type="Pfam" id="PF00581">
    <property type="entry name" value="Rhodanese"/>
    <property type="match status" value="1"/>
</dbReference>
<keyword evidence="3" id="KW-1185">Reference proteome</keyword>
<name>A0A0D1ER62_9RHOB</name>
<evidence type="ECO:0000259" key="1">
    <source>
        <dbReference type="PROSITE" id="PS50206"/>
    </source>
</evidence>
<dbReference type="PANTHER" id="PTHR44086:SF13">
    <property type="entry name" value="THIOSULFATE SULFURTRANSFERASE PSPE"/>
    <property type="match status" value="1"/>
</dbReference>
<dbReference type="OrthoDB" id="9807812at2"/>
<reference evidence="2 3" key="1">
    <citation type="submission" date="2015-02" db="EMBL/GenBank/DDBJ databases">
        <title>Genome Sequence of Jannaschia aquimarina DSM28248, a member of the Roseobacter clade.</title>
        <authorList>
            <person name="Voget S."/>
            <person name="Daniel R."/>
        </authorList>
    </citation>
    <scope>NUCLEOTIDE SEQUENCE [LARGE SCALE GENOMIC DNA]</scope>
    <source>
        <strain evidence="2 3">GSW-M26</strain>
    </source>
</reference>
<proteinExistence type="predicted"/>
<dbReference type="PATRIC" id="fig|935700.4.peg.147"/>